<dbReference type="PANTHER" id="PTHR16019:SF5">
    <property type="entry name" value="BSD DOMAIN-CONTAINING PROTEIN 1"/>
    <property type="match status" value="1"/>
</dbReference>
<dbReference type="InterPro" id="IPR035925">
    <property type="entry name" value="BSD_dom_sf"/>
</dbReference>
<feature type="compositionally biased region" description="Polar residues" evidence="2">
    <location>
        <begin position="1"/>
        <end position="28"/>
    </location>
</feature>
<dbReference type="GO" id="GO:0005737">
    <property type="term" value="C:cytoplasm"/>
    <property type="evidence" value="ECO:0007669"/>
    <property type="project" value="TreeGrafter"/>
</dbReference>
<dbReference type="PANTHER" id="PTHR16019">
    <property type="entry name" value="SYNAPSE-ASSOCIATED PROTEIN"/>
    <property type="match status" value="1"/>
</dbReference>
<evidence type="ECO:0000256" key="2">
    <source>
        <dbReference type="SAM" id="MobiDB-lite"/>
    </source>
</evidence>
<proteinExistence type="predicted"/>
<feature type="compositionally biased region" description="Basic and acidic residues" evidence="2">
    <location>
        <begin position="54"/>
        <end position="82"/>
    </location>
</feature>
<feature type="region of interest" description="Disordered" evidence="2">
    <location>
        <begin position="487"/>
        <end position="600"/>
    </location>
</feature>
<dbReference type="SUPFAM" id="SSF140383">
    <property type="entry name" value="BSD domain-like"/>
    <property type="match status" value="1"/>
</dbReference>
<evidence type="ECO:0000313" key="4">
    <source>
        <dbReference type="EMBL" id="CDZ96523.1"/>
    </source>
</evidence>
<dbReference type="InterPro" id="IPR051494">
    <property type="entry name" value="BSD_domain-containing"/>
</dbReference>
<keyword evidence="1" id="KW-0175">Coiled coil</keyword>
<dbReference type="EMBL" id="LN483144">
    <property type="protein sequence ID" value="CDZ96523.1"/>
    <property type="molecule type" value="Genomic_DNA"/>
</dbReference>
<evidence type="ECO:0000256" key="1">
    <source>
        <dbReference type="SAM" id="Coils"/>
    </source>
</evidence>
<dbReference type="Gene3D" id="1.10.3970.10">
    <property type="entry name" value="BSD domain"/>
    <property type="match status" value="1"/>
</dbReference>
<sequence length="600" mass="64485">MDSSAPDLSTGSNSTSISDPTLVTTATGIDSVSDDASAAVESSTPAGSSPSLKGAEDDSARSTKETDQFLNEPRKKESFKEGLENEVGQVMGSWKSFWGGVQKQVAPTISAVRKDLNSAATQARAEMERLQSEARARNDTAVGPDPNADFVSSAMMGDIGMGFGGLGISEAAAGSTKPDVKGKGRELPDNSIASSVDAVGHQANVAFQSLFAKLQSSLPTTTETNPDGTTVTHTSLPSLASFQQSLSHTLSSNPNLKLNQLDLPALRQNLTNSFQKLQSDLHLADAEKLAEDYLKKSENLLQDAGKFFQEAVKIVPPTNDGQAGVSWDGSDMWTIATYDGGHTPVYSQTDDQVSKLTGKSIADVRARRQEALLKALRSNKDLLQIDPAGSEETGKDIREAWLAWLKDEVEVKGGIEGDYWTELIWRELGPTKKEGVEELKATRDALVPSVMDKEAFWTRYFFRVHQIEVEAERRKTVLETAVTPAEDEAFSWDDEEVTTGTAPTTISTGSDTTLVPAPELTNSSTPGPSTPSIITQASVPETVEQRKEEATPSTTNTSPRISEESYDIVSQPSGNVRAPTSPASTAAERKEDDSEDSDWE</sequence>
<feature type="compositionally biased region" description="Low complexity" evidence="2">
    <location>
        <begin position="498"/>
        <end position="510"/>
    </location>
</feature>
<organism evidence="4">
    <name type="scientific">Phaffia rhodozyma</name>
    <name type="common">Yeast</name>
    <name type="synonym">Xanthophyllomyces dendrorhous</name>
    <dbReference type="NCBI Taxonomy" id="264483"/>
    <lineage>
        <taxon>Eukaryota</taxon>
        <taxon>Fungi</taxon>
        <taxon>Dikarya</taxon>
        <taxon>Basidiomycota</taxon>
        <taxon>Agaricomycotina</taxon>
        <taxon>Tremellomycetes</taxon>
        <taxon>Cystofilobasidiales</taxon>
        <taxon>Mrakiaceae</taxon>
        <taxon>Phaffia</taxon>
    </lineage>
</organism>
<accession>A0A0F7SFT3</accession>
<reference evidence="4" key="1">
    <citation type="submission" date="2014-08" db="EMBL/GenBank/DDBJ databases">
        <authorList>
            <person name="Sharma Rahul"/>
            <person name="Thines Marco"/>
        </authorList>
    </citation>
    <scope>NUCLEOTIDE SEQUENCE</scope>
</reference>
<dbReference type="PROSITE" id="PS50858">
    <property type="entry name" value="BSD"/>
    <property type="match status" value="1"/>
</dbReference>
<feature type="compositionally biased region" description="Low complexity" evidence="2">
    <location>
        <begin position="30"/>
        <end position="43"/>
    </location>
</feature>
<name>A0A0F7SFT3_PHARH</name>
<dbReference type="SMART" id="SM00751">
    <property type="entry name" value="BSD"/>
    <property type="match status" value="1"/>
</dbReference>
<feature type="domain" description="BSD" evidence="3">
    <location>
        <begin position="437"/>
        <end position="468"/>
    </location>
</feature>
<feature type="compositionally biased region" description="Acidic residues" evidence="2">
    <location>
        <begin position="487"/>
        <end position="497"/>
    </location>
</feature>
<dbReference type="AlphaFoldDB" id="A0A0F7SFT3"/>
<dbReference type="Pfam" id="PF03909">
    <property type="entry name" value="BSD"/>
    <property type="match status" value="1"/>
</dbReference>
<feature type="compositionally biased region" description="Polar residues" evidence="2">
    <location>
        <begin position="551"/>
        <end position="560"/>
    </location>
</feature>
<feature type="coiled-coil region" evidence="1">
    <location>
        <begin position="113"/>
        <end position="140"/>
    </location>
</feature>
<feature type="region of interest" description="Disordered" evidence="2">
    <location>
        <begin position="1"/>
        <end position="82"/>
    </location>
</feature>
<feature type="compositionally biased region" description="Low complexity" evidence="2">
    <location>
        <begin position="521"/>
        <end position="535"/>
    </location>
</feature>
<dbReference type="InterPro" id="IPR005607">
    <property type="entry name" value="BSD_dom"/>
</dbReference>
<protein>
    <submittedName>
        <fullName evidence="4">Uncharacterized conserved protein, contains BSD domain</fullName>
    </submittedName>
</protein>
<evidence type="ECO:0000259" key="3">
    <source>
        <dbReference type="PROSITE" id="PS50858"/>
    </source>
</evidence>